<dbReference type="GO" id="GO:0016788">
    <property type="term" value="F:hydrolase activity, acting on ester bonds"/>
    <property type="evidence" value="ECO:0007669"/>
    <property type="project" value="UniProtKB-UniRule"/>
</dbReference>
<dbReference type="InterPro" id="IPR037027">
    <property type="entry name" value="YqgF/RNaseH-like_dom_sf"/>
</dbReference>
<name>A0A3B0Q856_9CHLA</name>
<dbReference type="KEGG" id="chla:C834K_0615"/>
<dbReference type="OrthoDB" id="9796140at2"/>
<dbReference type="SUPFAM" id="SSF53098">
    <property type="entry name" value="Ribonuclease H-like"/>
    <property type="match status" value="1"/>
</dbReference>
<keyword evidence="8" id="KW-1185">Reference proteome</keyword>
<dbReference type="NCBIfam" id="TIGR00250">
    <property type="entry name" value="RNAse_H_YqgF"/>
    <property type="match status" value="1"/>
</dbReference>
<protein>
    <recommendedName>
        <fullName evidence="5">Putative pre-16S rRNA nuclease</fullName>
        <ecNumber evidence="5">3.1.-.-</ecNumber>
    </recommendedName>
</protein>
<comment type="function">
    <text evidence="5">Could be a nuclease involved in processing of the 5'-end of pre-16S rRNA.</text>
</comment>
<dbReference type="PANTHER" id="PTHR33317:SF4">
    <property type="entry name" value="POLYNUCLEOTIDYL TRANSFERASE, RIBONUCLEASE H-LIKE SUPERFAMILY PROTEIN"/>
    <property type="match status" value="1"/>
</dbReference>
<dbReference type="SMART" id="SM00732">
    <property type="entry name" value="YqgFc"/>
    <property type="match status" value="1"/>
</dbReference>
<dbReference type="InterPro" id="IPR005227">
    <property type="entry name" value="YqgF"/>
</dbReference>
<dbReference type="GO" id="GO:0004518">
    <property type="term" value="F:nuclease activity"/>
    <property type="evidence" value="ECO:0007669"/>
    <property type="project" value="UniProtKB-KW"/>
</dbReference>
<reference evidence="8" key="1">
    <citation type="submission" date="2017-11" db="EMBL/GenBank/DDBJ databases">
        <authorList>
            <person name="Seth-Smith MB H."/>
        </authorList>
    </citation>
    <scope>NUCLEOTIDE SEQUENCE [LARGE SCALE GENOMIC DNA]</scope>
</reference>
<dbReference type="GO" id="GO:0005829">
    <property type="term" value="C:cytosol"/>
    <property type="evidence" value="ECO:0007669"/>
    <property type="project" value="TreeGrafter"/>
</dbReference>
<dbReference type="AlphaFoldDB" id="A0A3B0Q856"/>
<evidence type="ECO:0000313" key="8">
    <source>
        <dbReference type="Proteomes" id="UP000258476"/>
    </source>
</evidence>
<dbReference type="Pfam" id="PF03652">
    <property type="entry name" value="RuvX"/>
    <property type="match status" value="1"/>
</dbReference>
<evidence type="ECO:0000256" key="5">
    <source>
        <dbReference type="HAMAP-Rule" id="MF_00651"/>
    </source>
</evidence>
<dbReference type="HAMAP" id="MF_00651">
    <property type="entry name" value="Nuclease_YqgF"/>
    <property type="match status" value="1"/>
</dbReference>
<evidence type="ECO:0000313" key="7">
    <source>
        <dbReference type="EMBL" id="SYX09067.1"/>
    </source>
</evidence>
<dbReference type="InterPro" id="IPR012337">
    <property type="entry name" value="RNaseH-like_sf"/>
</dbReference>
<dbReference type="PANTHER" id="PTHR33317">
    <property type="entry name" value="POLYNUCLEOTIDYL TRANSFERASE, RIBONUCLEASE H-LIKE SUPERFAMILY PROTEIN"/>
    <property type="match status" value="1"/>
</dbReference>
<evidence type="ECO:0000256" key="3">
    <source>
        <dbReference type="ARBA" id="ARBA00022722"/>
    </source>
</evidence>
<dbReference type="Gene3D" id="3.30.420.140">
    <property type="entry name" value="YqgF/RNase H-like domain"/>
    <property type="match status" value="1"/>
</dbReference>
<evidence type="ECO:0000256" key="2">
    <source>
        <dbReference type="ARBA" id="ARBA00022517"/>
    </source>
</evidence>
<keyword evidence="1 5" id="KW-0963">Cytoplasm</keyword>
<evidence type="ECO:0000259" key="6">
    <source>
        <dbReference type="SMART" id="SM00732"/>
    </source>
</evidence>
<dbReference type="EMBL" id="LS992154">
    <property type="protein sequence ID" value="SYX09067.1"/>
    <property type="molecule type" value="Genomic_DNA"/>
</dbReference>
<accession>A0A3B0Q856</accession>
<gene>
    <name evidence="7" type="primary">yrrK</name>
    <name evidence="7" type="ORF">C834K_0615</name>
</gene>
<dbReference type="RefSeq" id="WP_117274370.1">
    <property type="nucleotide sequence ID" value="NZ_LS992154.1"/>
</dbReference>
<keyword evidence="4 5" id="KW-0378">Hydrolase</keyword>
<evidence type="ECO:0000256" key="4">
    <source>
        <dbReference type="ARBA" id="ARBA00022801"/>
    </source>
</evidence>
<evidence type="ECO:0000256" key="1">
    <source>
        <dbReference type="ARBA" id="ARBA00022490"/>
    </source>
</evidence>
<dbReference type="CDD" id="cd16964">
    <property type="entry name" value="YqgF"/>
    <property type="match status" value="1"/>
</dbReference>
<keyword evidence="2 5" id="KW-0690">Ribosome biogenesis</keyword>
<proteinExistence type="inferred from homology"/>
<dbReference type="InterPro" id="IPR006641">
    <property type="entry name" value="YqgF/RNaseH-like_dom"/>
</dbReference>
<comment type="similarity">
    <text evidence="5">Belongs to the YqgF HJR family.</text>
</comment>
<dbReference type="EC" id="3.1.-.-" evidence="5"/>
<keyword evidence="3 5" id="KW-0540">Nuclease</keyword>
<dbReference type="GO" id="GO:0000967">
    <property type="term" value="P:rRNA 5'-end processing"/>
    <property type="evidence" value="ECO:0007669"/>
    <property type="project" value="UniProtKB-UniRule"/>
</dbReference>
<dbReference type="Proteomes" id="UP000258476">
    <property type="component" value="Chromosome"/>
</dbReference>
<feature type="domain" description="YqgF/RNase H-like" evidence="6">
    <location>
        <begin position="8"/>
        <end position="110"/>
    </location>
</feature>
<sequence length="150" mass="16404">MSNPQETKIFLGIDYGQRRIGLAYAASPLLISLPIGFIEAGKTLEATAKILAKIIQERNISCVILGNPIPMQKGQKSVLQEEIIKLSSLIHESCSVEIILWDERLSSAQAERMLKGDCGLSRKKRKGKADSIAATLILTSFLESLPKIPS</sequence>
<organism evidence="7 8">
    <name type="scientific">Chlamydia poikilotherma</name>
    <dbReference type="NCBI Taxonomy" id="1967783"/>
    <lineage>
        <taxon>Bacteria</taxon>
        <taxon>Pseudomonadati</taxon>
        <taxon>Chlamydiota</taxon>
        <taxon>Chlamydiia</taxon>
        <taxon>Chlamydiales</taxon>
        <taxon>Chlamydiaceae</taxon>
        <taxon>Chlamydia/Chlamydophila group</taxon>
        <taxon>Chlamydia</taxon>
    </lineage>
</organism>
<comment type="subcellular location">
    <subcellularLocation>
        <location evidence="5">Cytoplasm</location>
    </subcellularLocation>
</comment>